<dbReference type="InterPro" id="IPR006379">
    <property type="entry name" value="HAD-SF_hydro_IIB"/>
</dbReference>
<dbReference type="GO" id="GO:0000287">
    <property type="term" value="F:magnesium ion binding"/>
    <property type="evidence" value="ECO:0007669"/>
    <property type="project" value="TreeGrafter"/>
</dbReference>
<dbReference type="InterPro" id="IPR000150">
    <property type="entry name" value="Cof"/>
</dbReference>
<dbReference type="Pfam" id="PF08282">
    <property type="entry name" value="Hydrolase_3"/>
    <property type="match status" value="1"/>
</dbReference>
<dbReference type="Proteomes" id="UP000287605">
    <property type="component" value="Unassembled WGS sequence"/>
</dbReference>
<keyword evidence="2" id="KW-1185">Reference proteome</keyword>
<comment type="caution">
    <text evidence="1">The sequence shown here is derived from an EMBL/GenBank/DDBJ whole genome shotgun (WGS) entry which is preliminary data.</text>
</comment>
<dbReference type="GO" id="GO:0005829">
    <property type="term" value="C:cytosol"/>
    <property type="evidence" value="ECO:0007669"/>
    <property type="project" value="TreeGrafter"/>
</dbReference>
<dbReference type="EMBL" id="NGKA01000019">
    <property type="protein sequence ID" value="RSU09720.1"/>
    <property type="molecule type" value="Genomic_DNA"/>
</dbReference>
<dbReference type="PANTHER" id="PTHR10000:SF8">
    <property type="entry name" value="HAD SUPERFAMILY HYDROLASE-LIKE, TYPE 3"/>
    <property type="match status" value="1"/>
</dbReference>
<dbReference type="CDD" id="cd07516">
    <property type="entry name" value="HAD_Pase"/>
    <property type="match status" value="1"/>
</dbReference>
<organism evidence="1 2">
    <name type="scientific">Vagococcus elongatus</name>
    <dbReference type="NCBI Taxonomy" id="180344"/>
    <lineage>
        <taxon>Bacteria</taxon>
        <taxon>Bacillati</taxon>
        <taxon>Bacillota</taxon>
        <taxon>Bacilli</taxon>
        <taxon>Lactobacillales</taxon>
        <taxon>Enterococcaceae</taxon>
        <taxon>Vagococcus</taxon>
    </lineage>
</organism>
<dbReference type="InterPro" id="IPR036412">
    <property type="entry name" value="HAD-like_sf"/>
</dbReference>
<proteinExistence type="predicted"/>
<accession>A0A430ANH3</accession>
<dbReference type="RefSeq" id="WP_126809795.1">
    <property type="nucleotide sequence ID" value="NZ_NGKA01000019.1"/>
</dbReference>
<evidence type="ECO:0000313" key="1">
    <source>
        <dbReference type="EMBL" id="RSU09720.1"/>
    </source>
</evidence>
<dbReference type="Gene3D" id="3.30.1240.10">
    <property type="match status" value="1"/>
</dbReference>
<dbReference type="InterPro" id="IPR023214">
    <property type="entry name" value="HAD_sf"/>
</dbReference>
<dbReference type="Gene3D" id="3.40.50.1000">
    <property type="entry name" value="HAD superfamily/HAD-like"/>
    <property type="match status" value="1"/>
</dbReference>
<dbReference type="SUPFAM" id="SSF56784">
    <property type="entry name" value="HAD-like"/>
    <property type="match status" value="1"/>
</dbReference>
<dbReference type="SFLD" id="SFLDG01144">
    <property type="entry name" value="C2.B.4:_PGP_Like"/>
    <property type="match status" value="1"/>
</dbReference>
<dbReference type="PANTHER" id="PTHR10000">
    <property type="entry name" value="PHOSPHOSERINE PHOSPHATASE"/>
    <property type="match status" value="1"/>
</dbReference>
<dbReference type="OrthoDB" id="9790031at2"/>
<protein>
    <submittedName>
        <fullName evidence="1">Sugar-phosphatase</fullName>
    </submittedName>
</protein>
<dbReference type="PROSITE" id="PS01229">
    <property type="entry name" value="COF_2"/>
    <property type="match status" value="1"/>
</dbReference>
<evidence type="ECO:0000313" key="2">
    <source>
        <dbReference type="Proteomes" id="UP000287605"/>
    </source>
</evidence>
<dbReference type="NCBIfam" id="TIGR01484">
    <property type="entry name" value="HAD-SF-IIB"/>
    <property type="match status" value="1"/>
</dbReference>
<dbReference type="NCBIfam" id="NF007806">
    <property type="entry name" value="PRK10513.1"/>
    <property type="match status" value="1"/>
</dbReference>
<dbReference type="GO" id="GO:0016791">
    <property type="term" value="F:phosphatase activity"/>
    <property type="evidence" value="ECO:0007669"/>
    <property type="project" value="TreeGrafter"/>
</dbReference>
<name>A0A430ANH3_9ENTE</name>
<reference evidence="1 2" key="1">
    <citation type="submission" date="2017-05" db="EMBL/GenBank/DDBJ databases">
        <title>Vagococcus spp. assemblies.</title>
        <authorList>
            <person name="Gulvik C.A."/>
        </authorList>
    </citation>
    <scope>NUCLEOTIDE SEQUENCE [LARGE SCALE GENOMIC DNA]</scope>
    <source>
        <strain evidence="1 2">CCUG 51432</strain>
    </source>
</reference>
<dbReference type="SFLD" id="SFLDS00003">
    <property type="entry name" value="Haloacid_Dehalogenase"/>
    <property type="match status" value="1"/>
</dbReference>
<sequence length="268" mass="30210">MSIKLVAIDIDGTLLNSHHQISKKTIDIIKQKRQEGLRIVLASGRPLNGMLAYTNSLGLTTEDDYIISYNGALAINSGTNEAFVKHTLNYDDLIEFYQLSQKLNVHSHFVDSKAIYTPNKDISPYTIHEAFLTKMPLFYKEIEEVSPTASISKYMIIDHEEIIDFVMKEIPQPYYDRYNIVRSADFFLEFLNKEASKGLTLKNLSDKLGIQQSEVMAIGDNENDISMLEYAGVGVAMGNATQTTKKFADRITLANDDEGVAHALEQWT</sequence>
<dbReference type="AlphaFoldDB" id="A0A430ANH3"/>
<dbReference type="SFLD" id="SFLDG01140">
    <property type="entry name" value="C2.B:_Phosphomannomutase_and_P"/>
    <property type="match status" value="1"/>
</dbReference>
<dbReference type="NCBIfam" id="TIGR00099">
    <property type="entry name" value="Cof-subfamily"/>
    <property type="match status" value="1"/>
</dbReference>
<gene>
    <name evidence="1" type="ORF">CBF29_11080</name>
</gene>
<dbReference type="PROSITE" id="PS01228">
    <property type="entry name" value="COF_1"/>
    <property type="match status" value="1"/>
</dbReference>